<protein>
    <submittedName>
        <fullName evidence="14 15">Pickpocket</fullName>
    </submittedName>
</protein>
<dbReference type="HOGENOM" id="CLU_024950_1_1_1"/>
<dbReference type="KEGG" id="cqu:CpipJ_CPIJ007799"/>
<evidence type="ECO:0000256" key="11">
    <source>
        <dbReference type="ARBA" id="ARBA00023303"/>
    </source>
</evidence>
<keyword evidence="10 12" id="KW-0739">Sodium transport</keyword>
<gene>
    <name evidence="15" type="primary">6039638</name>
    <name evidence="14" type="ORF">CpipJ_CPIJ007799</name>
</gene>
<evidence type="ECO:0000256" key="6">
    <source>
        <dbReference type="ARBA" id="ARBA00022989"/>
    </source>
</evidence>
<dbReference type="VEuPathDB" id="VectorBase:CQUJHB007621"/>
<evidence type="ECO:0000256" key="10">
    <source>
        <dbReference type="ARBA" id="ARBA00023201"/>
    </source>
</evidence>
<evidence type="ECO:0000256" key="3">
    <source>
        <dbReference type="ARBA" id="ARBA00022448"/>
    </source>
</evidence>
<reference evidence="14" key="1">
    <citation type="submission" date="2007-03" db="EMBL/GenBank/DDBJ databases">
        <title>Annotation of Culex pipiens quinquefasciatus.</title>
        <authorList>
            <consortium name="The Broad Institute Genome Sequencing Platform"/>
            <person name="Atkinson P.W."/>
            <person name="Hemingway J."/>
            <person name="Christensen B.M."/>
            <person name="Higgs S."/>
            <person name="Kodira C."/>
            <person name="Hannick L."/>
            <person name="Megy K."/>
            <person name="O'Leary S."/>
            <person name="Pearson M."/>
            <person name="Haas B.J."/>
            <person name="Mauceli E."/>
            <person name="Wortman J.R."/>
            <person name="Lee N.H."/>
            <person name="Guigo R."/>
            <person name="Stanke M."/>
            <person name="Alvarado L."/>
            <person name="Amedeo P."/>
            <person name="Antoine C.H."/>
            <person name="Arensburger P."/>
            <person name="Bidwell S.L."/>
            <person name="Crawford M."/>
            <person name="Camaro F."/>
            <person name="Devon K."/>
            <person name="Engels R."/>
            <person name="Hammond M."/>
            <person name="Howarth C."/>
            <person name="Koehrsen M."/>
            <person name="Lawson D."/>
            <person name="Montgomery P."/>
            <person name="Nene V."/>
            <person name="Nusbaum C."/>
            <person name="Puiu D."/>
            <person name="Romero-Severson J."/>
            <person name="Severson D.W."/>
            <person name="Shumway M."/>
            <person name="Sisk P."/>
            <person name="Stolte C."/>
            <person name="Zeng Q."/>
            <person name="Eisenstadt E."/>
            <person name="Fraser-Liggett C."/>
            <person name="Strausberg R."/>
            <person name="Galagan J."/>
            <person name="Birren B."/>
            <person name="Collins F.H."/>
        </authorList>
    </citation>
    <scope>NUCLEOTIDE SEQUENCE [LARGE SCALE GENOMIC DNA]</scope>
    <source>
        <strain evidence="14">JHB</strain>
    </source>
</reference>
<comment type="similarity">
    <text evidence="2 12">Belongs to the amiloride-sensitive sodium channel (TC 1.A.6) family.</text>
</comment>
<keyword evidence="6 13" id="KW-1133">Transmembrane helix</keyword>
<evidence type="ECO:0000313" key="14">
    <source>
        <dbReference type="EMBL" id="EDS29850.1"/>
    </source>
</evidence>
<evidence type="ECO:0000256" key="5">
    <source>
        <dbReference type="ARBA" id="ARBA00022692"/>
    </source>
</evidence>
<dbReference type="PRINTS" id="PR01078">
    <property type="entry name" value="AMINACHANNEL"/>
</dbReference>
<evidence type="ECO:0000256" key="13">
    <source>
        <dbReference type="SAM" id="Phobius"/>
    </source>
</evidence>
<keyword evidence="11 12" id="KW-0407">Ion channel</keyword>
<dbReference type="Gene3D" id="1.10.287.770">
    <property type="entry name" value="YojJ-like"/>
    <property type="match status" value="1"/>
</dbReference>
<dbReference type="OrthoDB" id="7759848at2759"/>
<keyword evidence="8 12" id="KW-0406">Ion transport</keyword>
<name>B0WKH4_CULQU</name>
<evidence type="ECO:0000256" key="1">
    <source>
        <dbReference type="ARBA" id="ARBA00004141"/>
    </source>
</evidence>
<dbReference type="Gene3D" id="1.10.287.820">
    <property type="entry name" value="Acid-sensing ion channel domain"/>
    <property type="match status" value="1"/>
</dbReference>
<dbReference type="OMA" id="SSEWITE"/>
<keyword evidence="9 13" id="KW-0472">Membrane</keyword>
<sequence>MPHYRTKRTPMRRILWEYCAENFVTAIKFLADHQLLKVEKLWWTAWIVAAFVGSCFCVVTMYHKWEADPVVLAYAPRLVPISTIPFPAITVCPLSKTRVEEFNLTRAFELVDRGIKLDEESELKLRSLAHVCPLTDGWTKFDQKLPKEDLVKTLHRMSLGRGLTVPLITWRTKVISSSEWITETLVDDGICYTFNALPAAQLYRVGEISPDFLNLSGGAGSASNWTRDTGYSREQFGADTYPKRSLRNGFESGFAMMVAVRKVDQEYVCRGFTGFKVSVHPPDESAFTGDKFYRLNTLHALSVLLQPEVTYTSKALRNISPKRRNCFFADERYLRYYSVYNFNNCVDECMSNLTYAKCGCVKFSMPRAAGMKVCDAGQIGCYRNTVLEVYNNAIRASLKNRSLPCTCRQECTVLRYHVDINRFPFNIEHFRDVAGPFMNWFKGMDISVIQVAFKHRHYLPVWRRELLGFTDVLAKFGGLFALLMGASMLSLAEICYYACVRPLRRERSLVKWIPVRPWME</sequence>
<accession>B0WKH4</accession>
<dbReference type="GO" id="GO:0015280">
    <property type="term" value="F:ligand-gated sodium channel activity"/>
    <property type="evidence" value="ECO:0007669"/>
    <property type="project" value="TreeGrafter"/>
</dbReference>
<comment type="subcellular location">
    <subcellularLocation>
        <location evidence="1">Membrane</location>
        <topology evidence="1">Multi-pass membrane protein</topology>
    </subcellularLocation>
</comment>
<dbReference type="PANTHER" id="PTHR11690:SF288">
    <property type="entry name" value="AMILORIDE-SENSITIVE NA+ CHANNEL-RELATED"/>
    <property type="match status" value="1"/>
</dbReference>
<evidence type="ECO:0000256" key="7">
    <source>
        <dbReference type="ARBA" id="ARBA00023053"/>
    </source>
</evidence>
<dbReference type="PANTHER" id="PTHR11690">
    <property type="entry name" value="AMILORIDE-SENSITIVE SODIUM CHANNEL-RELATED"/>
    <property type="match status" value="1"/>
</dbReference>
<evidence type="ECO:0000313" key="15">
    <source>
        <dbReference type="EnsemblMetazoa" id="CPIJ007799-PA"/>
    </source>
</evidence>
<dbReference type="EnsemblMetazoa" id="CPIJ007799-RA">
    <property type="protein sequence ID" value="CPIJ007799-PA"/>
    <property type="gene ID" value="CPIJ007799"/>
</dbReference>
<organism>
    <name type="scientific">Culex quinquefasciatus</name>
    <name type="common">Southern house mosquito</name>
    <name type="synonym">Culex pungens</name>
    <dbReference type="NCBI Taxonomy" id="7176"/>
    <lineage>
        <taxon>Eukaryota</taxon>
        <taxon>Metazoa</taxon>
        <taxon>Ecdysozoa</taxon>
        <taxon>Arthropoda</taxon>
        <taxon>Hexapoda</taxon>
        <taxon>Insecta</taxon>
        <taxon>Pterygota</taxon>
        <taxon>Neoptera</taxon>
        <taxon>Endopterygota</taxon>
        <taxon>Diptera</taxon>
        <taxon>Nematocera</taxon>
        <taxon>Culicoidea</taxon>
        <taxon>Culicidae</taxon>
        <taxon>Culicinae</taxon>
        <taxon>Culicini</taxon>
        <taxon>Culex</taxon>
        <taxon>Culex</taxon>
    </lineage>
</organism>
<dbReference type="GO" id="GO:0005886">
    <property type="term" value="C:plasma membrane"/>
    <property type="evidence" value="ECO:0007669"/>
    <property type="project" value="TreeGrafter"/>
</dbReference>
<keyword evidence="5 12" id="KW-0812">Transmembrane</keyword>
<dbReference type="VEuPathDB" id="VectorBase:CPIJ007799"/>
<keyword evidence="3 12" id="KW-0813">Transport</keyword>
<dbReference type="Pfam" id="PF00858">
    <property type="entry name" value="ASC"/>
    <property type="match status" value="1"/>
</dbReference>
<keyword evidence="4 12" id="KW-0894">Sodium channel</keyword>
<evidence type="ECO:0000256" key="8">
    <source>
        <dbReference type="ARBA" id="ARBA00023065"/>
    </source>
</evidence>
<feature type="transmembrane region" description="Helical" evidence="13">
    <location>
        <begin position="476"/>
        <end position="499"/>
    </location>
</feature>
<evidence type="ECO:0000313" key="16">
    <source>
        <dbReference type="Proteomes" id="UP000002320"/>
    </source>
</evidence>
<proteinExistence type="inferred from homology"/>
<evidence type="ECO:0000256" key="2">
    <source>
        <dbReference type="ARBA" id="ARBA00007193"/>
    </source>
</evidence>
<dbReference type="InParanoid" id="B0WKH4"/>
<evidence type="ECO:0000256" key="12">
    <source>
        <dbReference type="RuleBase" id="RU000679"/>
    </source>
</evidence>
<reference evidence="15" key="2">
    <citation type="submission" date="2021-02" db="UniProtKB">
        <authorList>
            <consortium name="EnsemblMetazoa"/>
        </authorList>
    </citation>
    <scope>IDENTIFICATION</scope>
    <source>
        <strain evidence="15">JHB</strain>
    </source>
</reference>
<keyword evidence="7" id="KW-0915">Sodium</keyword>
<dbReference type="EMBL" id="DS231972">
    <property type="protein sequence ID" value="EDS29850.1"/>
    <property type="molecule type" value="Genomic_DNA"/>
</dbReference>
<dbReference type="Proteomes" id="UP000002320">
    <property type="component" value="Unassembled WGS sequence"/>
</dbReference>
<evidence type="ECO:0000256" key="9">
    <source>
        <dbReference type="ARBA" id="ARBA00023136"/>
    </source>
</evidence>
<evidence type="ECO:0000256" key="4">
    <source>
        <dbReference type="ARBA" id="ARBA00022461"/>
    </source>
</evidence>
<feature type="transmembrane region" description="Helical" evidence="13">
    <location>
        <begin position="41"/>
        <end position="62"/>
    </location>
</feature>
<dbReference type="InterPro" id="IPR001873">
    <property type="entry name" value="ENaC"/>
</dbReference>
<keyword evidence="16" id="KW-1185">Reference proteome</keyword>
<dbReference type="AlphaFoldDB" id="B0WKH4"/>
<dbReference type="eggNOG" id="KOG4294">
    <property type="taxonomic scope" value="Eukaryota"/>
</dbReference>